<accession>A0A0S3ST42</accession>
<gene>
    <name evidence="7" type="primary">Vigan.08G283100</name>
    <name evidence="7" type="ORF">VIGAN_08283100</name>
</gene>
<dbReference type="InterPro" id="IPR045132">
    <property type="entry name" value="UBE4"/>
</dbReference>
<dbReference type="AlphaFoldDB" id="A0A0S3ST42"/>
<comment type="subcellular location">
    <subcellularLocation>
        <location evidence="1">Nucleus</location>
    </subcellularLocation>
</comment>
<dbReference type="GO" id="GO:0036503">
    <property type="term" value="P:ERAD pathway"/>
    <property type="evidence" value="ECO:0007669"/>
    <property type="project" value="InterPro"/>
</dbReference>
<evidence type="ECO:0000313" key="7">
    <source>
        <dbReference type="EMBL" id="BAT95974.1"/>
    </source>
</evidence>
<dbReference type="GO" id="GO:0005737">
    <property type="term" value="C:cytoplasm"/>
    <property type="evidence" value="ECO:0007669"/>
    <property type="project" value="TreeGrafter"/>
</dbReference>
<evidence type="ECO:0000259" key="6">
    <source>
        <dbReference type="Pfam" id="PF10408"/>
    </source>
</evidence>
<keyword evidence="4" id="KW-0833">Ubl conjugation pathway</keyword>
<dbReference type="GO" id="GO:0034450">
    <property type="term" value="F:ubiquitin-ubiquitin ligase activity"/>
    <property type="evidence" value="ECO:0007669"/>
    <property type="project" value="InterPro"/>
</dbReference>
<keyword evidence="3" id="KW-0808">Transferase</keyword>
<protein>
    <recommendedName>
        <fullName evidence="6">Ubiquitin conjugation factor E4 core domain-containing protein</fullName>
    </recommendedName>
</protein>
<comment type="pathway">
    <text evidence="2">Protein modification; protein ubiquitination.</text>
</comment>
<reference evidence="7 8" key="1">
    <citation type="journal article" date="2015" name="Sci. Rep.">
        <title>The power of single molecule real-time sequencing technology in the de novo assembly of a eukaryotic genome.</title>
        <authorList>
            <person name="Sakai H."/>
            <person name="Naito K."/>
            <person name="Ogiso-Tanaka E."/>
            <person name="Takahashi Y."/>
            <person name="Iseki K."/>
            <person name="Muto C."/>
            <person name="Satou K."/>
            <person name="Teruya K."/>
            <person name="Shiroma A."/>
            <person name="Shimoji M."/>
            <person name="Hirano T."/>
            <person name="Itoh T."/>
            <person name="Kaga A."/>
            <person name="Tomooka N."/>
        </authorList>
    </citation>
    <scope>NUCLEOTIDE SEQUENCE [LARGE SCALE GENOMIC DNA]</scope>
    <source>
        <strain evidence="8">cv. Shumari</strain>
    </source>
</reference>
<evidence type="ECO:0000256" key="4">
    <source>
        <dbReference type="ARBA" id="ARBA00022786"/>
    </source>
</evidence>
<name>A0A0S3ST42_PHAAN</name>
<feature type="domain" description="Ubiquitin conjugation factor E4 core" evidence="6">
    <location>
        <begin position="1"/>
        <end position="74"/>
    </location>
</feature>
<proteinExistence type="predicted"/>
<dbReference type="PANTHER" id="PTHR13931">
    <property type="entry name" value="UBIQUITINATION FACTOR E4"/>
    <property type="match status" value="1"/>
</dbReference>
<dbReference type="GO" id="GO:0005634">
    <property type="term" value="C:nucleus"/>
    <property type="evidence" value="ECO:0007669"/>
    <property type="project" value="UniProtKB-SubCell"/>
</dbReference>
<organism evidence="7 8">
    <name type="scientific">Vigna angularis var. angularis</name>
    <dbReference type="NCBI Taxonomy" id="157739"/>
    <lineage>
        <taxon>Eukaryota</taxon>
        <taxon>Viridiplantae</taxon>
        <taxon>Streptophyta</taxon>
        <taxon>Embryophyta</taxon>
        <taxon>Tracheophyta</taxon>
        <taxon>Spermatophyta</taxon>
        <taxon>Magnoliopsida</taxon>
        <taxon>eudicotyledons</taxon>
        <taxon>Gunneridae</taxon>
        <taxon>Pentapetalae</taxon>
        <taxon>rosids</taxon>
        <taxon>fabids</taxon>
        <taxon>Fabales</taxon>
        <taxon>Fabaceae</taxon>
        <taxon>Papilionoideae</taxon>
        <taxon>50 kb inversion clade</taxon>
        <taxon>NPAAA clade</taxon>
        <taxon>indigoferoid/millettioid clade</taxon>
        <taxon>Phaseoleae</taxon>
        <taxon>Vigna</taxon>
    </lineage>
</organism>
<dbReference type="InterPro" id="IPR019474">
    <property type="entry name" value="Ub_conjug_fac_E4_core"/>
</dbReference>
<keyword evidence="8" id="KW-1185">Reference proteome</keyword>
<evidence type="ECO:0000256" key="2">
    <source>
        <dbReference type="ARBA" id="ARBA00004906"/>
    </source>
</evidence>
<dbReference type="EMBL" id="AP015041">
    <property type="protein sequence ID" value="BAT95974.1"/>
    <property type="molecule type" value="Genomic_DNA"/>
</dbReference>
<dbReference type="GO" id="GO:0006511">
    <property type="term" value="P:ubiquitin-dependent protein catabolic process"/>
    <property type="evidence" value="ECO:0007669"/>
    <property type="project" value="InterPro"/>
</dbReference>
<evidence type="ECO:0000313" key="8">
    <source>
        <dbReference type="Proteomes" id="UP000291084"/>
    </source>
</evidence>
<sequence length="79" mass="9163">MKLANEDVSMLAFTSEQITAPFLLPEMVERVASMLNYFLLQLVGPQRKSLSLKDPEKYEFRPKHLLKQVGINYISKTFE</sequence>
<evidence type="ECO:0000256" key="5">
    <source>
        <dbReference type="ARBA" id="ARBA00023242"/>
    </source>
</evidence>
<dbReference type="GO" id="GO:0000151">
    <property type="term" value="C:ubiquitin ligase complex"/>
    <property type="evidence" value="ECO:0007669"/>
    <property type="project" value="InterPro"/>
</dbReference>
<evidence type="ECO:0000256" key="3">
    <source>
        <dbReference type="ARBA" id="ARBA00022679"/>
    </source>
</evidence>
<dbReference type="PANTHER" id="PTHR13931:SF2">
    <property type="entry name" value="UBIQUITIN CONJUGATION FACTOR E4 B"/>
    <property type="match status" value="1"/>
</dbReference>
<keyword evidence="5" id="KW-0539">Nucleus</keyword>
<dbReference type="GO" id="GO:0000209">
    <property type="term" value="P:protein polyubiquitination"/>
    <property type="evidence" value="ECO:0007669"/>
    <property type="project" value="TreeGrafter"/>
</dbReference>
<dbReference type="Proteomes" id="UP000291084">
    <property type="component" value="Chromosome 8"/>
</dbReference>
<evidence type="ECO:0000256" key="1">
    <source>
        <dbReference type="ARBA" id="ARBA00004123"/>
    </source>
</evidence>
<dbReference type="OrthoDB" id="1673261at2759"/>
<dbReference type="UniPathway" id="UPA00143"/>
<dbReference type="Pfam" id="PF10408">
    <property type="entry name" value="Ufd2P_core"/>
    <property type="match status" value="1"/>
</dbReference>